<evidence type="ECO:0000313" key="3">
    <source>
        <dbReference type="Proteomes" id="UP001430953"/>
    </source>
</evidence>
<evidence type="ECO:0000256" key="1">
    <source>
        <dbReference type="SAM" id="Phobius"/>
    </source>
</evidence>
<accession>A0AAW2G1Y8</accession>
<keyword evidence="3" id="KW-1185">Reference proteome</keyword>
<sequence>MSILMFSFLCYSHRLVSRMIFFFAPMVSSSIIKLVINSILMLTSVFKFIPKNVLRKILYFDHSVNPPIRHGRKNSTGLKQRRDCITSAIATRETLEGKFPALSRGFSDCFSGRLSPTDERNLFLRPRRRRLVSS</sequence>
<dbReference type="AlphaFoldDB" id="A0AAW2G1Y8"/>
<evidence type="ECO:0000313" key="2">
    <source>
        <dbReference type="EMBL" id="KAL0121563.1"/>
    </source>
</evidence>
<organism evidence="2 3">
    <name type="scientific">Cardiocondyla obscurior</name>
    <dbReference type="NCBI Taxonomy" id="286306"/>
    <lineage>
        <taxon>Eukaryota</taxon>
        <taxon>Metazoa</taxon>
        <taxon>Ecdysozoa</taxon>
        <taxon>Arthropoda</taxon>
        <taxon>Hexapoda</taxon>
        <taxon>Insecta</taxon>
        <taxon>Pterygota</taxon>
        <taxon>Neoptera</taxon>
        <taxon>Endopterygota</taxon>
        <taxon>Hymenoptera</taxon>
        <taxon>Apocrita</taxon>
        <taxon>Aculeata</taxon>
        <taxon>Formicoidea</taxon>
        <taxon>Formicidae</taxon>
        <taxon>Myrmicinae</taxon>
        <taxon>Cardiocondyla</taxon>
    </lineage>
</organism>
<keyword evidence="1" id="KW-1133">Transmembrane helix</keyword>
<comment type="caution">
    <text evidence="2">The sequence shown here is derived from an EMBL/GenBank/DDBJ whole genome shotgun (WGS) entry which is preliminary data.</text>
</comment>
<reference evidence="2 3" key="1">
    <citation type="submission" date="2023-03" db="EMBL/GenBank/DDBJ databases">
        <title>High recombination rates correlate with genetic variation in Cardiocondyla obscurior ants.</title>
        <authorList>
            <person name="Errbii M."/>
        </authorList>
    </citation>
    <scope>NUCLEOTIDE SEQUENCE [LARGE SCALE GENOMIC DNA]</scope>
    <source>
        <strain evidence="2">Alpha-2009</strain>
        <tissue evidence="2">Whole body</tissue>
    </source>
</reference>
<keyword evidence="1" id="KW-0812">Transmembrane</keyword>
<name>A0AAW2G1Y8_9HYME</name>
<dbReference type="EMBL" id="JADYXP020000006">
    <property type="protein sequence ID" value="KAL0121563.1"/>
    <property type="molecule type" value="Genomic_DNA"/>
</dbReference>
<protein>
    <submittedName>
        <fullName evidence="2">Uncharacterized protein</fullName>
    </submittedName>
</protein>
<gene>
    <name evidence="2" type="ORF">PUN28_006823</name>
</gene>
<keyword evidence="1" id="KW-0472">Membrane</keyword>
<feature type="transmembrane region" description="Helical" evidence="1">
    <location>
        <begin position="20"/>
        <end position="46"/>
    </location>
</feature>
<proteinExistence type="predicted"/>
<dbReference type="Proteomes" id="UP001430953">
    <property type="component" value="Unassembled WGS sequence"/>
</dbReference>